<evidence type="ECO:0000256" key="6">
    <source>
        <dbReference type="RuleBase" id="RU367044"/>
    </source>
</evidence>
<keyword evidence="3 6" id="KW-0713">Self-incompatibility</keyword>
<organism evidence="7 8">
    <name type="scientific">Linum trigynum</name>
    <dbReference type="NCBI Taxonomy" id="586398"/>
    <lineage>
        <taxon>Eukaryota</taxon>
        <taxon>Viridiplantae</taxon>
        <taxon>Streptophyta</taxon>
        <taxon>Embryophyta</taxon>
        <taxon>Tracheophyta</taxon>
        <taxon>Spermatophyta</taxon>
        <taxon>Magnoliopsida</taxon>
        <taxon>eudicotyledons</taxon>
        <taxon>Gunneridae</taxon>
        <taxon>Pentapetalae</taxon>
        <taxon>rosids</taxon>
        <taxon>fabids</taxon>
        <taxon>Malpighiales</taxon>
        <taxon>Linaceae</taxon>
        <taxon>Linum</taxon>
    </lineage>
</organism>
<feature type="chain" id="PRO_5043091765" description="S-protein homolog" evidence="6">
    <location>
        <begin position="22"/>
        <end position="121"/>
    </location>
</feature>
<reference evidence="7 8" key="1">
    <citation type="submission" date="2024-04" db="EMBL/GenBank/DDBJ databases">
        <authorList>
            <person name="Fracassetti M."/>
        </authorList>
    </citation>
    <scope>NUCLEOTIDE SEQUENCE [LARGE SCALE GENOMIC DNA]</scope>
</reference>
<evidence type="ECO:0000313" key="8">
    <source>
        <dbReference type="Proteomes" id="UP001497516"/>
    </source>
</evidence>
<dbReference type="PANTHER" id="PTHR31232:SF18">
    <property type="entry name" value="S-PROTEIN HOMOLOG"/>
    <property type="match status" value="1"/>
</dbReference>
<evidence type="ECO:0000256" key="5">
    <source>
        <dbReference type="ARBA" id="ARBA00022729"/>
    </source>
</evidence>
<comment type="similarity">
    <text evidence="2 6">Belongs to the plant self-incompatibility (S1) protein family.</text>
</comment>
<dbReference type="EMBL" id="OZ034822">
    <property type="protein sequence ID" value="CAL1414931.1"/>
    <property type="molecule type" value="Genomic_DNA"/>
</dbReference>
<evidence type="ECO:0000256" key="3">
    <source>
        <dbReference type="ARBA" id="ARBA00022471"/>
    </source>
</evidence>
<dbReference type="InterPro" id="IPR010264">
    <property type="entry name" value="Self-incomp_S1"/>
</dbReference>
<dbReference type="Pfam" id="PF05938">
    <property type="entry name" value="Self-incomp_S1"/>
    <property type="match status" value="1"/>
</dbReference>
<evidence type="ECO:0000256" key="1">
    <source>
        <dbReference type="ARBA" id="ARBA00004613"/>
    </source>
</evidence>
<dbReference type="PANTHER" id="PTHR31232">
    <property type="match status" value="1"/>
</dbReference>
<proteinExistence type="inferred from homology"/>
<evidence type="ECO:0000256" key="4">
    <source>
        <dbReference type="ARBA" id="ARBA00022525"/>
    </source>
</evidence>
<dbReference type="Proteomes" id="UP001497516">
    <property type="component" value="Chromosome 9"/>
</dbReference>
<name>A0AAV2GWU5_9ROSI</name>
<gene>
    <name evidence="7" type="ORF">LTRI10_LOCUS54063</name>
</gene>
<comment type="subcellular location">
    <subcellularLocation>
        <location evidence="1 6">Secreted</location>
    </subcellularLocation>
</comment>
<protein>
    <recommendedName>
        <fullName evidence="6">S-protein homolog</fullName>
    </recommendedName>
</protein>
<keyword evidence="4 6" id="KW-0964">Secreted</keyword>
<dbReference type="AlphaFoldDB" id="A0AAV2GWU5"/>
<sequence length="121" mass="13477">MIRKVVLAAVLLATVTASVAAGYKVTVHVTNKLSSRMVLIVHCKSGDDDLGARALEPDADFGFSFGPSFWGGTFFWCNVAFQDKRLSFVAYDQNLHHGWVVDFDVEDGGVYRHNRLVRGWK</sequence>
<accession>A0AAV2GWU5</accession>
<keyword evidence="8" id="KW-1185">Reference proteome</keyword>
<feature type="signal peptide" evidence="6">
    <location>
        <begin position="1"/>
        <end position="21"/>
    </location>
</feature>
<dbReference type="GO" id="GO:0005576">
    <property type="term" value="C:extracellular region"/>
    <property type="evidence" value="ECO:0007669"/>
    <property type="project" value="UniProtKB-SubCell"/>
</dbReference>
<dbReference type="GO" id="GO:0060320">
    <property type="term" value="P:rejection of self pollen"/>
    <property type="evidence" value="ECO:0007669"/>
    <property type="project" value="UniProtKB-KW"/>
</dbReference>
<evidence type="ECO:0000313" key="7">
    <source>
        <dbReference type="EMBL" id="CAL1414931.1"/>
    </source>
</evidence>
<keyword evidence="5 6" id="KW-0732">Signal</keyword>
<evidence type="ECO:0000256" key="2">
    <source>
        <dbReference type="ARBA" id="ARBA00005581"/>
    </source>
</evidence>